<dbReference type="GO" id="GO:0006516">
    <property type="term" value="P:glycoprotein catabolic process"/>
    <property type="evidence" value="ECO:0007669"/>
    <property type="project" value="TreeGrafter"/>
</dbReference>
<keyword evidence="4 9" id="KW-0326">Glycosidase</keyword>
<feature type="signal peptide" evidence="6">
    <location>
        <begin position="1"/>
        <end position="21"/>
    </location>
</feature>
<dbReference type="InterPro" id="IPR054593">
    <property type="entry name" value="Beta-mannosidase-like_N2"/>
</dbReference>
<dbReference type="InterPro" id="IPR008979">
    <property type="entry name" value="Galactose-bd-like_sf"/>
</dbReference>
<feature type="non-terminal residue" evidence="9">
    <location>
        <position position="1"/>
    </location>
</feature>
<comment type="similarity">
    <text evidence="1">Belongs to the glycosyl hydrolase 2 family.</text>
</comment>
<dbReference type="Gene3D" id="3.20.20.80">
    <property type="entry name" value="Glycosidases"/>
    <property type="match status" value="1"/>
</dbReference>
<comment type="caution">
    <text evidence="9">The sequence shown here is derived from an EMBL/GenBank/DDBJ whole genome shotgun (WGS) entry which is preliminary data.</text>
</comment>
<evidence type="ECO:0000259" key="7">
    <source>
        <dbReference type="Pfam" id="PF17753"/>
    </source>
</evidence>
<gene>
    <name evidence="9" type="ORF">DEA37_0002985</name>
</gene>
<organism evidence="9 10">
    <name type="scientific">Paragonimus westermani</name>
    <dbReference type="NCBI Taxonomy" id="34504"/>
    <lineage>
        <taxon>Eukaryota</taxon>
        <taxon>Metazoa</taxon>
        <taxon>Spiralia</taxon>
        <taxon>Lophotrochozoa</taxon>
        <taxon>Platyhelminthes</taxon>
        <taxon>Trematoda</taxon>
        <taxon>Digenea</taxon>
        <taxon>Plagiorchiida</taxon>
        <taxon>Troglotremata</taxon>
        <taxon>Troglotrematidae</taxon>
        <taxon>Paragonimus</taxon>
    </lineage>
</organism>
<dbReference type="SUPFAM" id="SSF49785">
    <property type="entry name" value="Galactose-binding domain-like"/>
    <property type="match status" value="1"/>
</dbReference>
<feature type="domain" description="Beta-mannosidase Ig-fold" evidence="7">
    <location>
        <begin position="907"/>
        <end position="968"/>
    </location>
</feature>
<name>A0A5J4P1J8_9TREM</name>
<dbReference type="InterPro" id="IPR017853">
    <property type="entry name" value="GH"/>
</dbReference>
<dbReference type="EMBL" id="QNGE01000149">
    <property type="protein sequence ID" value="KAA3681691.1"/>
    <property type="molecule type" value="Genomic_DNA"/>
</dbReference>
<dbReference type="InterPro" id="IPR041625">
    <property type="entry name" value="Beta-mannosidase_Ig"/>
</dbReference>
<evidence type="ECO:0000256" key="2">
    <source>
        <dbReference type="ARBA" id="ARBA00022801"/>
    </source>
</evidence>
<dbReference type="Pfam" id="PF17753">
    <property type="entry name" value="Ig_mannosidase"/>
    <property type="match status" value="1"/>
</dbReference>
<dbReference type="Gene3D" id="2.60.120.260">
    <property type="entry name" value="Galactose-binding domain-like"/>
    <property type="match status" value="1"/>
</dbReference>
<feature type="domain" description="Beta-mannosidase-like galactose-binding" evidence="8">
    <location>
        <begin position="43"/>
        <end position="215"/>
    </location>
</feature>
<keyword evidence="3" id="KW-0325">Glycoprotein</keyword>
<keyword evidence="10" id="KW-1185">Reference proteome</keyword>
<keyword evidence="6" id="KW-0732">Signal</keyword>
<dbReference type="PANTHER" id="PTHR43730:SF1">
    <property type="entry name" value="BETA-MANNOSIDASE"/>
    <property type="match status" value="1"/>
</dbReference>
<evidence type="ECO:0000256" key="6">
    <source>
        <dbReference type="SAM" id="SignalP"/>
    </source>
</evidence>
<evidence type="ECO:0000259" key="8">
    <source>
        <dbReference type="Pfam" id="PF22666"/>
    </source>
</evidence>
<keyword evidence="2 9" id="KW-0378">Hydrolase</keyword>
<dbReference type="AlphaFoldDB" id="A0A5J4P1J8"/>
<dbReference type="PANTHER" id="PTHR43730">
    <property type="entry name" value="BETA-MANNOSIDASE"/>
    <property type="match status" value="1"/>
</dbReference>
<evidence type="ECO:0000256" key="3">
    <source>
        <dbReference type="ARBA" id="ARBA00023180"/>
    </source>
</evidence>
<feature type="chain" id="PRO_5023912169" description="Mannanase" evidence="6">
    <location>
        <begin position="22"/>
        <end position="983"/>
    </location>
</feature>
<dbReference type="Pfam" id="PF22666">
    <property type="entry name" value="Glyco_hydro_2_N2"/>
    <property type="match status" value="1"/>
</dbReference>
<reference evidence="9 10" key="1">
    <citation type="journal article" date="2019" name="Gigascience">
        <title>Whole-genome sequence of the oriental lung fluke Paragonimus westermani.</title>
        <authorList>
            <person name="Oey H."/>
            <person name="Zakrzewski M."/>
            <person name="Narain K."/>
            <person name="Devi K.R."/>
            <person name="Agatsuma T."/>
            <person name="Nawaratna S."/>
            <person name="Gobert G.N."/>
            <person name="Jones M.K."/>
            <person name="Ragan M.A."/>
            <person name="McManus D.P."/>
            <person name="Krause L."/>
        </authorList>
    </citation>
    <scope>NUCLEOTIDE SEQUENCE [LARGE SCALE GENOMIC DNA]</scope>
    <source>
        <strain evidence="9 10">IND2009</strain>
    </source>
</reference>
<evidence type="ECO:0000256" key="5">
    <source>
        <dbReference type="ARBA" id="ARBA00033445"/>
    </source>
</evidence>
<proteinExistence type="inferred from homology"/>
<evidence type="ECO:0000313" key="9">
    <source>
        <dbReference type="EMBL" id="KAA3681691.1"/>
    </source>
</evidence>
<evidence type="ECO:0000256" key="4">
    <source>
        <dbReference type="ARBA" id="ARBA00023295"/>
    </source>
</evidence>
<dbReference type="InterPro" id="IPR050887">
    <property type="entry name" value="Beta-mannosidase_GH2"/>
</dbReference>
<accession>A0A5J4P1J8</accession>
<dbReference type="Proteomes" id="UP000324629">
    <property type="component" value="Unassembled WGS sequence"/>
</dbReference>
<dbReference type="GO" id="GO:0004567">
    <property type="term" value="F:beta-mannosidase activity"/>
    <property type="evidence" value="ECO:0007669"/>
    <property type="project" value="TreeGrafter"/>
</dbReference>
<protein>
    <recommendedName>
        <fullName evidence="5">Mannanase</fullName>
    </recommendedName>
</protein>
<sequence length="983" mass="112198">QAVSVLVGMVWLWILLLITAAGLPKTAKHVELGGNWLISGHSTETLVQANSGLDFYSALWVNKLIEDPLLDKHDTDYQSYGLENWTFFHEFRLPPLSSRPTAIELTWDGIDTFCTVTLNEVPLGNVNNSFLSAVWSVQKYLRLNGLNQLKLSCKSTSLVAATLARERTSRGLPNSPPDCLPFQTYNACHINLVRTAQASFGWDWGPGFNVQGFWQLPKLLLSYSSLRFGEGFKFYSSLRERDQNNYTTWDAHASIELVRTTPGSKTERYCIRFRLDSWSPPGATQCFDLSASAVKQTDVSIQLLRNQSGLVSWWPCGIATGPRTYMLYLELTNMGGYILDRAQHTVGFRDVEIVERLVQPNKPELGMSFYIKLNGFPVFVRGANWIPSRILPGRGVGFMKNITNMGDRMWAIKRLLRSAVAAGINLIRVWGGGRYEPNEFYAEADRLGLMIWHDMMFAVTTYPGRESPDPIESVEMEIRRQIRRLHSHPSIVVWATDNEVKQAVNDGWYSVARDEKLLKAFQDRFVYSVARTLADEERMPHELTQGVSFSSNYRPRRCMISSPSNGLLTEAQQGLDPNPQNFLYGDVHYYVYSGNLWLEESYPVTRFTSEFGIQSLPGGLAWRRSLKDPTIIENWDIRGSLFKHRQHHSIGNELFELAAAVIGTPPKSVTDPVTLYDRWVYITQLHQMMSYRAHINRLMRHQCRLAQSDRVPVERSSMGAAYWQLNDVWSAPSWSTIDAAGQWKMAHYGAVRECFLFRQLGRIAIHAGQNQLEADWIPSHQPDRLTMTPDYFEVKCYTTESQQPVGQWRIDIDWSSHDITCPVQIMRTSLDWIHDRCGWGRGNQSGRIVHVGVWGNGLKIDGDSFTLLDIPVNIRWPTNRGLRLTECRRIPSAPSTISVPPFQPTHIFLLTVETKTPELFVWLDVDHAKDIDHWFEENAFSLLDVSKRTVLLYLSTEKRVAEQVICQSVHMLSLASVQEPNNY</sequence>
<dbReference type="SUPFAM" id="SSF51445">
    <property type="entry name" value="(Trans)glycosidases"/>
    <property type="match status" value="1"/>
</dbReference>
<evidence type="ECO:0000313" key="10">
    <source>
        <dbReference type="Proteomes" id="UP000324629"/>
    </source>
</evidence>
<evidence type="ECO:0000256" key="1">
    <source>
        <dbReference type="ARBA" id="ARBA00007401"/>
    </source>
</evidence>